<keyword evidence="5 11" id="KW-0812">Transmembrane</keyword>
<dbReference type="STRING" id="1292034.OR37_02009"/>
<dbReference type="PATRIC" id="fig|1292034.3.peg.1996"/>
<feature type="signal peptide" evidence="13">
    <location>
        <begin position="1"/>
        <end position="25"/>
    </location>
</feature>
<accession>R0EMB8</accession>
<evidence type="ECO:0000256" key="7">
    <source>
        <dbReference type="ARBA" id="ARBA00023065"/>
    </source>
</evidence>
<dbReference type="GO" id="GO:0009279">
    <property type="term" value="C:cell outer membrane"/>
    <property type="evidence" value="ECO:0007669"/>
    <property type="project" value="UniProtKB-SubCell"/>
</dbReference>
<comment type="caution">
    <text evidence="16">The sequence shown here is derived from an EMBL/GenBank/DDBJ whole genome shotgun (WGS) entry which is preliminary data.</text>
</comment>
<evidence type="ECO:0000313" key="17">
    <source>
        <dbReference type="Proteomes" id="UP000013063"/>
    </source>
</evidence>
<dbReference type="Gene3D" id="2.40.170.20">
    <property type="entry name" value="TonB-dependent receptor, beta-barrel domain"/>
    <property type="match status" value="1"/>
</dbReference>
<dbReference type="PANTHER" id="PTHR32552">
    <property type="entry name" value="FERRICHROME IRON RECEPTOR-RELATED"/>
    <property type="match status" value="1"/>
</dbReference>
<sequence length="872" mass="93456" precursor="true">MNSRNIKRALLASALWLAAANTVAAQTHATGFNIPSQDLGEALTKLAHMSGRNILFTPQMVQGARSSTVRNAASFDMAIHGMLSGTGLVEVVSGGTVVIQRPHRAVLVKAALVSPAPAKSAATSEAPPAVDAIAEVTVTARKSRERISDVPIALTAISGADLTRNDHRRIEDLSTLVPSTNFVITNGHQSSFSIRGLGTNPGNDGLEGSAGVFLDGVFLGRPGMAATDLIDVDQIEVLRGPQGTLFGKNTTAGAINITTAEPSFAFSGRAQATYGSDNLQQYQGTISGPLAGDVLAGRLTAYSTSRDGVVRNVTTGKDVAGIGRKGVRGQLLYKPNDAFSLRLIGEYHREQQSTGAVLTLNSLGVTPTVLQTKLNAVGAVLKADPEGETTYIGAHDQTGTRQTAFSAEANWRLGEFLVTSLTAYRRWHYASDSDTDATAADVLNGGYKINHNQLSQELRVKFPRMGDVDAVAGLYYFQQKLHVQAITQYGADAAAWLSGIPNGLLPTYAQYSPALAGLLLYNNTQWDLYSTPETHSYAAFGQATWHVTPRWNITAGLRETYEKKQETVWRDTPRSLLNGQTVTALVSQKVAPFQVSTDKTSPSFVLSTDYHATPSLMYFASVSRGEKAGGVNTSLPATGQTTDSLIVKPETATSYEAGLRGEFFQRRLRFSVDAFYTHVSDYQATYIATVNGNVAQLLTNVGSVRTQGVEGELTAVPFTGLTLTATGSFNDATYAAYKNGPCPAGSTVSVCDLTGRPVAGAPRWIANASARYEHNVTDRLTGYGVAEYSFRSHYYGYLDDSPYSRTGGYGLLNLRAGLRAADGRWDFSVWGRNVTDKHYVANYLSYGSLLPGVYVPFFGEFASYGATLRAQF</sequence>
<reference evidence="16 17" key="1">
    <citation type="journal article" date="2013" name="Genome Announc.">
        <title>Draft Genome Sequence for Caulobacter sp. Strain OR37, a Bacterium Tolerant to Heavy Metals.</title>
        <authorList>
            <person name="Utturkar S.M."/>
            <person name="Bollmann A."/>
            <person name="Brzoska R.M."/>
            <person name="Klingeman D.M."/>
            <person name="Epstein S.E."/>
            <person name="Palumbo A.V."/>
            <person name="Brown S.D."/>
        </authorList>
    </citation>
    <scope>NUCLEOTIDE SEQUENCE [LARGE SCALE GENOMIC DNA]</scope>
    <source>
        <strain evidence="16 17">OR37</strain>
    </source>
</reference>
<dbReference type="PANTHER" id="PTHR32552:SF81">
    <property type="entry name" value="TONB-DEPENDENT OUTER MEMBRANE RECEPTOR"/>
    <property type="match status" value="1"/>
</dbReference>
<evidence type="ECO:0000256" key="5">
    <source>
        <dbReference type="ARBA" id="ARBA00022692"/>
    </source>
</evidence>
<keyword evidence="9 11" id="KW-0472">Membrane</keyword>
<evidence type="ECO:0000259" key="15">
    <source>
        <dbReference type="Pfam" id="PF07715"/>
    </source>
</evidence>
<dbReference type="InterPro" id="IPR036942">
    <property type="entry name" value="Beta-barrel_TonB_sf"/>
</dbReference>
<dbReference type="Pfam" id="PF07715">
    <property type="entry name" value="Plug"/>
    <property type="match status" value="1"/>
</dbReference>
<evidence type="ECO:0000256" key="11">
    <source>
        <dbReference type="PROSITE-ProRule" id="PRU01360"/>
    </source>
</evidence>
<evidence type="ECO:0000256" key="12">
    <source>
        <dbReference type="RuleBase" id="RU003357"/>
    </source>
</evidence>
<dbReference type="Gene3D" id="3.55.50.30">
    <property type="match status" value="1"/>
</dbReference>
<keyword evidence="10 11" id="KW-0998">Cell outer membrane</keyword>
<dbReference type="InterPro" id="IPR039426">
    <property type="entry name" value="TonB-dep_rcpt-like"/>
</dbReference>
<evidence type="ECO:0000313" key="16">
    <source>
        <dbReference type="EMBL" id="ENZ82197.1"/>
    </source>
</evidence>
<dbReference type="GO" id="GO:0006826">
    <property type="term" value="P:iron ion transport"/>
    <property type="evidence" value="ECO:0007669"/>
    <property type="project" value="UniProtKB-KW"/>
</dbReference>
<dbReference type="OrthoDB" id="9760333at2"/>
<comment type="similarity">
    <text evidence="11 12">Belongs to the TonB-dependent receptor family.</text>
</comment>
<name>R0EMB8_CAUVI</name>
<keyword evidence="2 11" id="KW-0813">Transport</keyword>
<dbReference type="PROSITE" id="PS52016">
    <property type="entry name" value="TONB_DEPENDENT_REC_3"/>
    <property type="match status" value="1"/>
</dbReference>
<keyword evidence="17" id="KW-1185">Reference proteome</keyword>
<evidence type="ECO:0000256" key="3">
    <source>
        <dbReference type="ARBA" id="ARBA00022452"/>
    </source>
</evidence>
<feature type="domain" description="TonB-dependent receptor plug" evidence="15">
    <location>
        <begin position="147"/>
        <end position="254"/>
    </location>
</feature>
<keyword evidence="13" id="KW-0732">Signal</keyword>
<evidence type="ECO:0000256" key="4">
    <source>
        <dbReference type="ARBA" id="ARBA00022496"/>
    </source>
</evidence>
<dbReference type="Proteomes" id="UP000013063">
    <property type="component" value="Unassembled WGS sequence"/>
</dbReference>
<evidence type="ECO:0000256" key="10">
    <source>
        <dbReference type="ARBA" id="ARBA00023237"/>
    </source>
</evidence>
<comment type="subcellular location">
    <subcellularLocation>
        <location evidence="1 11">Cell outer membrane</location>
        <topology evidence="1 11">Multi-pass membrane protein</topology>
    </subcellularLocation>
</comment>
<dbReference type="EMBL" id="APMP01000009">
    <property type="protein sequence ID" value="ENZ82197.1"/>
    <property type="molecule type" value="Genomic_DNA"/>
</dbReference>
<evidence type="ECO:0000256" key="1">
    <source>
        <dbReference type="ARBA" id="ARBA00004571"/>
    </source>
</evidence>
<evidence type="ECO:0000256" key="9">
    <source>
        <dbReference type="ARBA" id="ARBA00023136"/>
    </source>
</evidence>
<dbReference type="RefSeq" id="WP_004618852.1">
    <property type="nucleotide sequence ID" value="NZ_APMP01000009.1"/>
</dbReference>
<proteinExistence type="inferred from homology"/>
<dbReference type="Pfam" id="PF00593">
    <property type="entry name" value="TonB_dep_Rec_b-barrel"/>
    <property type="match status" value="1"/>
</dbReference>
<dbReference type="CDD" id="cd01347">
    <property type="entry name" value="ligand_gated_channel"/>
    <property type="match status" value="1"/>
</dbReference>
<feature type="chain" id="PRO_5004349256" description="Outer membrane receptor protein" evidence="13">
    <location>
        <begin position="26"/>
        <end position="872"/>
    </location>
</feature>
<feature type="domain" description="TonB-dependent receptor-like beta-barrel" evidence="14">
    <location>
        <begin position="387"/>
        <end position="834"/>
    </location>
</feature>
<evidence type="ECO:0000256" key="6">
    <source>
        <dbReference type="ARBA" id="ARBA00023004"/>
    </source>
</evidence>
<evidence type="ECO:0008006" key="18">
    <source>
        <dbReference type="Google" id="ProtNLM"/>
    </source>
</evidence>
<evidence type="ECO:0000256" key="8">
    <source>
        <dbReference type="ARBA" id="ARBA00023077"/>
    </source>
</evidence>
<evidence type="ECO:0000256" key="2">
    <source>
        <dbReference type="ARBA" id="ARBA00022448"/>
    </source>
</evidence>
<dbReference type="SUPFAM" id="SSF56935">
    <property type="entry name" value="Porins"/>
    <property type="match status" value="1"/>
</dbReference>
<dbReference type="InterPro" id="IPR000531">
    <property type="entry name" value="Beta-barrel_TonB"/>
</dbReference>
<dbReference type="InterPro" id="IPR012910">
    <property type="entry name" value="Plug_dom"/>
</dbReference>
<organism evidence="16 17">
    <name type="scientific">Caulobacter vibrioides OR37</name>
    <dbReference type="NCBI Taxonomy" id="1292034"/>
    <lineage>
        <taxon>Bacteria</taxon>
        <taxon>Pseudomonadati</taxon>
        <taxon>Pseudomonadota</taxon>
        <taxon>Alphaproteobacteria</taxon>
        <taxon>Caulobacterales</taxon>
        <taxon>Caulobacteraceae</taxon>
        <taxon>Caulobacter</taxon>
    </lineage>
</organism>
<keyword evidence="3 11" id="KW-1134">Transmembrane beta strand</keyword>
<dbReference type="AlphaFoldDB" id="R0EMB8"/>
<keyword evidence="6" id="KW-0408">Iron</keyword>
<protein>
    <recommendedName>
        <fullName evidence="18">Outer membrane receptor protein</fullName>
    </recommendedName>
</protein>
<keyword evidence="8 12" id="KW-0798">TonB box</keyword>
<keyword evidence="4" id="KW-0410">Iron transport</keyword>
<gene>
    <name evidence="16" type="ORF">OR37_02009</name>
</gene>
<dbReference type="eggNOG" id="COG1629">
    <property type="taxonomic scope" value="Bacteria"/>
</dbReference>
<keyword evidence="7" id="KW-0406">Ion transport</keyword>
<evidence type="ECO:0000259" key="14">
    <source>
        <dbReference type="Pfam" id="PF00593"/>
    </source>
</evidence>
<evidence type="ECO:0000256" key="13">
    <source>
        <dbReference type="SAM" id="SignalP"/>
    </source>
</evidence>